<feature type="zinc finger region" evidence="16">
    <location>
        <begin position="100"/>
        <end position="136"/>
    </location>
</feature>
<accession>A0A172PZH2</accession>
<evidence type="ECO:0000256" key="17">
    <source>
        <dbReference type="RuleBase" id="RU363123"/>
    </source>
</evidence>
<keyword evidence="14 16" id="KW-0899">Viral immunoevasion</keyword>
<evidence type="ECO:0000256" key="15">
    <source>
        <dbReference type="ARBA" id="ARBA00023323"/>
    </source>
</evidence>
<comment type="similarity">
    <text evidence="1 16 17">Belongs to the papillomaviridae E6 protein family.</text>
</comment>
<evidence type="ECO:0000256" key="10">
    <source>
        <dbReference type="ARBA" id="ARBA00023125"/>
    </source>
</evidence>
<feature type="zinc finger region" evidence="16">
    <location>
        <begin position="27"/>
        <end position="63"/>
    </location>
</feature>
<evidence type="ECO:0000256" key="14">
    <source>
        <dbReference type="ARBA" id="ARBA00023280"/>
    </source>
</evidence>
<protein>
    <recommendedName>
        <fullName evidence="16 17">Protein E6</fullName>
    </recommendedName>
</protein>
<keyword evidence="13 16" id="KW-1035">Host cytoplasm</keyword>
<keyword evidence="15 16" id="KW-1119">Modulation of host cell apoptosis by virus</keyword>
<evidence type="ECO:0000256" key="6">
    <source>
        <dbReference type="ARBA" id="ARBA00022723"/>
    </source>
</evidence>
<dbReference type="GO" id="GO:0039502">
    <property type="term" value="P:symbiont-mediated suppression of host type I interferon-mediated signaling pathway"/>
    <property type="evidence" value="ECO:0007669"/>
    <property type="project" value="UniProtKB-UniRule"/>
</dbReference>
<dbReference type="GO" id="GO:0003677">
    <property type="term" value="F:DNA binding"/>
    <property type="evidence" value="ECO:0007669"/>
    <property type="project" value="UniProtKB-UniRule"/>
</dbReference>
<keyword evidence="10 16" id="KW-0238">DNA-binding</keyword>
<comment type="caution">
    <text evidence="16">Lacks conserved residue(s) required for the propagation of feature annotation.</text>
</comment>
<dbReference type="Pfam" id="PF00518">
    <property type="entry name" value="E6"/>
    <property type="match status" value="1"/>
</dbReference>
<evidence type="ECO:0000256" key="9">
    <source>
        <dbReference type="ARBA" id="ARBA00023015"/>
    </source>
</evidence>
<evidence type="ECO:0000256" key="3">
    <source>
        <dbReference type="ARBA" id="ARBA00022562"/>
    </source>
</evidence>
<keyword evidence="5 16" id="KW-1090">Inhibition of host innate immune response by virus</keyword>
<comment type="subcellular location">
    <subcellularLocation>
        <location evidence="16 17">Host cytoplasm</location>
    </subcellularLocation>
    <subcellularLocation>
        <location evidence="16 17">Host nucleus</location>
    </subcellularLocation>
</comment>
<gene>
    <name evidence="16 18" type="primary">E6</name>
</gene>
<dbReference type="GO" id="GO:0008270">
    <property type="term" value="F:zinc ion binding"/>
    <property type="evidence" value="ECO:0007669"/>
    <property type="project" value="UniProtKB-KW"/>
</dbReference>
<evidence type="ECO:0000313" key="18">
    <source>
        <dbReference type="EMBL" id="AND74679.1"/>
    </source>
</evidence>
<dbReference type="GO" id="GO:0052150">
    <property type="term" value="P:symbiont-mediated perturbation of host apoptosis"/>
    <property type="evidence" value="ECO:0007669"/>
    <property type="project" value="UniProtKB-KW"/>
</dbReference>
<keyword evidence="12 16" id="KW-0804">Transcription</keyword>
<dbReference type="SUPFAM" id="SSF161229">
    <property type="entry name" value="E6 C-terminal domain-like"/>
    <property type="match status" value="2"/>
</dbReference>
<dbReference type="Gene3D" id="3.30.240.40">
    <property type="entry name" value="E6 early regulatory protein"/>
    <property type="match status" value="2"/>
</dbReference>
<evidence type="ECO:0000256" key="7">
    <source>
        <dbReference type="ARBA" id="ARBA00022771"/>
    </source>
</evidence>
<dbReference type="GO" id="GO:0052170">
    <property type="term" value="P:symbiont-mediated suppression of host innate immune response"/>
    <property type="evidence" value="ECO:0007669"/>
    <property type="project" value="UniProtKB-KW"/>
</dbReference>
<dbReference type="GO" id="GO:0006355">
    <property type="term" value="P:regulation of DNA-templated transcription"/>
    <property type="evidence" value="ECO:0007669"/>
    <property type="project" value="UniProtKB-UniRule"/>
</dbReference>
<keyword evidence="4 16" id="KW-0945">Host-virus interaction</keyword>
<evidence type="ECO:0000313" key="19">
    <source>
        <dbReference type="Proteomes" id="UP000137825"/>
    </source>
</evidence>
<dbReference type="GO" id="GO:0006351">
    <property type="term" value="P:DNA-templated transcription"/>
    <property type="evidence" value="ECO:0007669"/>
    <property type="project" value="UniProtKB-UniRule"/>
</dbReference>
<evidence type="ECO:0000256" key="13">
    <source>
        <dbReference type="ARBA" id="ARBA00023200"/>
    </source>
</evidence>
<keyword evidence="2 16" id="KW-0244">Early protein</keyword>
<keyword evidence="8 16" id="KW-0862">Zinc</keyword>
<reference evidence="18 19" key="1">
    <citation type="submission" date="2015-12" db="EMBL/GenBank/DDBJ databases">
        <title>New papillomavirus isolated from Tscherskia triton in China.</title>
        <authorList>
            <person name="Cao X."/>
            <person name="Zhang C."/>
            <person name="Song F."/>
            <person name="Wang H."/>
            <person name="Peng J."/>
            <person name="Yao L."/>
        </authorList>
    </citation>
    <scope>NUCLEOTIDE SEQUENCE [LARGE SCALE GENOMIC DNA]</scope>
    <source>
        <strain evidence="18">JL74</strain>
    </source>
</reference>
<dbReference type="HAMAP" id="MF_04006">
    <property type="entry name" value="HPV_E6"/>
    <property type="match status" value="1"/>
</dbReference>
<organism evidence="18 19">
    <name type="scientific">Papillomavirus JL74</name>
    <dbReference type="NCBI Taxonomy" id="1846251"/>
    <lineage>
        <taxon>Viruses</taxon>
        <taxon>Monodnaviria</taxon>
        <taxon>Shotokuvirae</taxon>
        <taxon>Cossaviricota</taxon>
        <taxon>Papovaviricetes</taxon>
        <taxon>Zurhausenvirales</taxon>
        <taxon>Papillomaviridae</taxon>
        <taxon>Firstpapillomavirinae</taxon>
        <taxon>Gammapapillomavirus</taxon>
        <taxon>Gammapapillomavirus 13</taxon>
    </lineage>
</organism>
<evidence type="ECO:0000256" key="8">
    <source>
        <dbReference type="ARBA" id="ARBA00022833"/>
    </source>
</evidence>
<keyword evidence="6 16" id="KW-0479">Metal-binding</keyword>
<evidence type="ECO:0000256" key="4">
    <source>
        <dbReference type="ARBA" id="ARBA00022581"/>
    </source>
</evidence>
<dbReference type="GO" id="GO:0042025">
    <property type="term" value="C:host cell nucleus"/>
    <property type="evidence" value="ECO:0007669"/>
    <property type="project" value="UniProtKB-SubCell"/>
</dbReference>
<evidence type="ECO:0000256" key="1">
    <source>
        <dbReference type="ARBA" id="ARBA00006346"/>
    </source>
</evidence>
<dbReference type="InterPro" id="IPR001334">
    <property type="entry name" value="E6"/>
</dbReference>
<dbReference type="Proteomes" id="UP000137825">
    <property type="component" value="Genome"/>
</dbReference>
<keyword evidence="9 16" id="KW-0805">Transcription regulation</keyword>
<evidence type="ECO:0000256" key="16">
    <source>
        <dbReference type="HAMAP-Rule" id="MF_04006"/>
    </source>
</evidence>
<evidence type="ECO:0000256" key="11">
    <source>
        <dbReference type="ARBA" id="ARBA00023159"/>
    </source>
</evidence>
<sequence length="143" mass="16998">MASLQPTRLNEYCKLHNIDFFDLRLRCIFCQFICSLEDLASFFEKNLSLVYRNNLPFACCMKCLKQTAIYERERFCQCTVKSSIIDVVAGKSLQDLIVRCLYCFALLDSIEKRECLNRDEDLCLVRGHWRWYCRNCFSLHYEG</sequence>
<dbReference type="GO" id="GO:0030430">
    <property type="term" value="C:host cell cytoplasm"/>
    <property type="evidence" value="ECO:0007669"/>
    <property type="project" value="UniProtKB-SubCell"/>
</dbReference>
<dbReference type="GO" id="GO:0039648">
    <property type="term" value="P:symbiont-mediated perturbation of host ubiquitin-like protein modification"/>
    <property type="evidence" value="ECO:0007669"/>
    <property type="project" value="UniProtKB-UniRule"/>
</dbReference>
<dbReference type="InterPro" id="IPR038575">
    <property type="entry name" value="E6_sf"/>
</dbReference>
<keyword evidence="11 16" id="KW-0010">Activator</keyword>
<evidence type="ECO:0000256" key="2">
    <source>
        <dbReference type="ARBA" id="ARBA00022518"/>
    </source>
</evidence>
<dbReference type="EMBL" id="KU248828">
    <property type="protein sequence ID" value="AND74679.1"/>
    <property type="molecule type" value="Genomic_DNA"/>
</dbReference>
<keyword evidence="3 16" id="KW-1048">Host nucleus</keyword>
<name>A0A172PZH2_9PAPI</name>
<proteinExistence type="inferred from homology"/>
<comment type="subunit">
    <text evidence="16">Forms homodimers. Interacts with ubiquitin-protein ligase UBE3A/E6-AP; this interaction stimulates UBE3A ubiquitin activity. Interacts with host BAK1.</text>
</comment>
<keyword evidence="7 16" id="KW-0863">Zinc-finger</keyword>
<comment type="function">
    <text evidence="16">Plays a major role in the induction and maintenance of cellular transformation. E6 associates with host UBE3A/E6-AP ubiquitin-protein ligase and modulates its activity. Protects host keratinocytes from apoptosis by mediating the degradation of host BAK1. May also inhibit host immune response.</text>
</comment>
<evidence type="ECO:0000256" key="12">
    <source>
        <dbReference type="ARBA" id="ARBA00023163"/>
    </source>
</evidence>
<evidence type="ECO:0000256" key="5">
    <source>
        <dbReference type="ARBA" id="ARBA00022632"/>
    </source>
</evidence>